<dbReference type="AlphaFoldDB" id="A0A1N7RAD1"/>
<dbReference type="RefSeq" id="WP_076381818.1">
    <property type="nucleotide sequence ID" value="NZ_AP017422.1"/>
</dbReference>
<evidence type="ECO:0000313" key="2">
    <source>
        <dbReference type="EMBL" id="SIT31647.1"/>
    </source>
</evidence>
<reference evidence="3" key="1">
    <citation type="submission" date="2017-01" db="EMBL/GenBank/DDBJ databases">
        <authorList>
            <person name="Varghese N."/>
            <person name="Submissions S."/>
        </authorList>
    </citation>
    <scope>NUCLEOTIDE SEQUENCE [LARGE SCALE GENOMIC DNA]</scope>
    <source>
        <strain evidence="3">DSM 21054</strain>
    </source>
</reference>
<proteinExistence type="predicted"/>
<accession>A0A1N7RAD1</accession>
<evidence type="ECO:0000313" key="3">
    <source>
        <dbReference type="Proteomes" id="UP000186917"/>
    </source>
</evidence>
<feature type="domain" description="FAS1" evidence="1">
    <location>
        <begin position="37"/>
        <end position="232"/>
    </location>
</feature>
<name>A0A1N7RAD1_9BACT</name>
<dbReference type="EMBL" id="FTOR01000010">
    <property type="protein sequence ID" value="SIT31647.1"/>
    <property type="molecule type" value="Genomic_DNA"/>
</dbReference>
<dbReference type="PANTHER" id="PTHR10900:SF77">
    <property type="entry name" value="FI19380P1"/>
    <property type="match status" value="1"/>
</dbReference>
<dbReference type="Proteomes" id="UP000186917">
    <property type="component" value="Unassembled WGS sequence"/>
</dbReference>
<dbReference type="Gene3D" id="2.30.180.10">
    <property type="entry name" value="FAS1 domain"/>
    <property type="match status" value="2"/>
</dbReference>
<dbReference type="SUPFAM" id="SSF82153">
    <property type="entry name" value="FAS1 domain"/>
    <property type="match status" value="1"/>
</dbReference>
<evidence type="ECO:0000259" key="1">
    <source>
        <dbReference type="PROSITE" id="PS50213"/>
    </source>
</evidence>
<dbReference type="InterPro" id="IPR036378">
    <property type="entry name" value="FAS1_dom_sf"/>
</dbReference>
<dbReference type="OrthoDB" id="659398at2"/>
<dbReference type="InterPro" id="IPR050904">
    <property type="entry name" value="Adhesion/Biosynth-related"/>
</dbReference>
<dbReference type="InterPro" id="IPR000782">
    <property type="entry name" value="FAS1_domain"/>
</dbReference>
<organism evidence="2 3">
    <name type="scientific">Filimonas lacunae</name>
    <dbReference type="NCBI Taxonomy" id="477680"/>
    <lineage>
        <taxon>Bacteria</taxon>
        <taxon>Pseudomonadati</taxon>
        <taxon>Bacteroidota</taxon>
        <taxon>Chitinophagia</taxon>
        <taxon>Chitinophagales</taxon>
        <taxon>Chitinophagaceae</taxon>
        <taxon>Filimonas</taxon>
    </lineage>
</organism>
<gene>
    <name evidence="2" type="ORF">SAMN05421788_110246</name>
</gene>
<dbReference type="SMART" id="SM00554">
    <property type="entry name" value="FAS1"/>
    <property type="match status" value="1"/>
</dbReference>
<dbReference type="Pfam" id="PF02469">
    <property type="entry name" value="Fasciclin"/>
    <property type="match status" value="2"/>
</dbReference>
<keyword evidence="3" id="KW-1185">Reference proteome</keyword>
<dbReference type="PANTHER" id="PTHR10900">
    <property type="entry name" value="PERIOSTIN-RELATED"/>
    <property type="match status" value="1"/>
</dbReference>
<dbReference type="PROSITE" id="PS50213">
    <property type="entry name" value="FAS1"/>
    <property type="match status" value="1"/>
</dbReference>
<sequence length="739" mass="82520">MNRFLKRLLFLSALLCLMVNCRKKTWDDFYERPDSLESPIYQVLQSKGNFNHMLSCIDKAGYKSTLSSAGYWTLFAPTDEAFQTYFTTSGISGVDKMDSATARQIVRYCLIYNSFNQSNLDDYQAPTGWQADIAFRRRTAYYDLFDTVNVAGNRMVTIAANRNGYYLSSDNNNKYITYFTTPYFTYAGLTAKDYNYFYPNTTFTGLNVMDATITGADIAAENGTIHIVDKVLITQPSIDKYLAAKTEYSVFRNLMERFLVNYTVNADATDRYNVLYGSADKVYAKLFSGSLAFSPNNENYLKQQDNDGQANCWTLFAPKNEPLVDYLKSVILEHYNNDTANLRLLPTQIITDFVNAHMFQTPVWPTKFSGASSFLNEDARFDASADIIDKKILSNGFFYGTSKVQNSDLFSTVYARPYLDPKYTLMTRLLNEELKSLITNRNMRYTVFMMSDKVLNELGFDYSTQTSSWVCNNLASLGYSDPKGALLRILNMSIVPKAREELTSVAGSGIAEGYGGEMIRYNNGQVFAAGNIDSSRFVNVVGSKVMTNGTVFYTDGLLYFSTKPVGKRIADLATDASSPYYNFYQYLQNSTLFTPATYAISGVALGFIGSFLIPDNAAIVAAVNAGLLPGTGTAPNKVPNFAPTDATEKDMVAKFIQYHIIKKAVIANGTNNAETGESLYRSLLTDKVGYVSIQDPGGDANLYFKDDNGRSAAINPAYSYILADRMVIHSLSNYLQYSN</sequence>
<protein>
    <submittedName>
        <fullName evidence="2">Uncaracterized surface protein containing fasciclin (FAS1) repeats</fullName>
    </submittedName>
</protein>
<dbReference type="STRING" id="477680.SAMN05421788_110246"/>